<evidence type="ECO:0000313" key="3">
    <source>
        <dbReference type="Proteomes" id="UP000245133"/>
    </source>
</evidence>
<sequence>MGQPLPQTLTFSAEGVANRKCFLFTRANDAVRNTKENPLVISLGKVVQKNAGGSVVSGFYTDKDPCDISVIQDDDEGPGIRVSNISQVMEEPGSSVQAENRGTFRVVLRTAPTANVTIPMSETADSVNSGNREGTMAPTSLTFTTGNWNIEQVVTVTSVDDQEIDGLKTYIVRTQSTSSSDSEYNGIDPRDVVIYNKDKSVPGYAFEKWDATTQTFTSTGGSSTGYATDEANQMGTTYSTIKIKLRTKPTANVTLSFSTNCGTKCSIVSPNMTFTTSNWNDYQTLQVQGAADGADGGNQDYNVTLTASSTDTTYNTTVTEPSIVIRSCDNDNTRLIQPCNFSGSPFGTSGSRLSGAEPSATTRIWLIAKASPSSDITVGTTSTDTTEGTVPVSVSVTSSNYNRMMTGGTNQITLTHVDDTLVDGSQNWTVTTATSTGGLSYNPLDIEASTTDNEAYFYVNVSGTTREGTTNAATISVCLGANNADTTVTLNIACTVASDECGTLSASSITFPINSRVADANASNSGCPNDANKQTFTVQGFDDTFADGTQSFTVSLTKAANADGNYSSAPNPTSPSVNNEDNEPAGKAIFVTTSTYNGEMTAQGVVGADNNCNTNKPGYAPSGTYKALLVSDSGGGANNPVNDRKVGTNWVISPGLYYYRCESGANNCRDEGNRLFIADGSGSFNPTTMSTDFSSNGAHEFWTGLTTGMAPATQAATPAGCVTLNYKHNCHGFTYQNCDASPFQDLYGTTWIRNAAGSVTTTDRVCTGSYRLICVQQ</sequence>
<comment type="caution">
    <text evidence="2">The sequence shown here is derived from an EMBL/GenBank/DDBJ whole genome shotgun (WGS) entry which is preliminary data.</text>
</comment>
<organism evidence="2 3">
    <name type="scientific">Leptospira ryugenii</name>
    <dbReference type="NCBI Taxonomy" id="1917863"/>
    <lineage>
        <taxon>Bacteria</taxon>
        <taxon>Pseudomonadati</taxon>
        <taxon>Spirochaetota</taxon>
        <taxon>Spirochaetia</taxon>
        <taxon>Leptospirales</taxon>
        <taxon>Leptospiraceae</taxon>
        <taxon>Leptospira</taxon>
    </lineage>
</organism>
<evidence type="ECO:0000256" key="1">
    <source>
        <dbReference type="SAM" id="MobiDB-lite"/>
    </source>
</evidence>
<accession>A0A2P2E0T3</accession>
<feature type="region of interest" description="Disordered" evidence="1">
    <location>
        <begin position="563"/>
        <end position="583"/>
    </location>
</feature>
<dbReference type="Proteomes" id="UP000245133">
    <property type="component" value="Unassembled WGS sequence"/>
</dbReference>
<reference evidence="2 3" key="1">
    <citation type="submission" date="2018-02" db="EMBL/GenBank/DDBJ databases">
        <title>Novel Leptospira species isolated from soil and water in Japan.</title>
        <authorList>
            <person name="Nakao R."/>
            <person name="Masuzawa T."/>
        </authorList>
    </citation>
    <scope>NUCLEOTIDE SEQUENCE [LARGE SCALE GENOMIC DNA]</scope>
    <source>
        <strain evidence="2 3">YH101</strain>
    </source>
</reference>
<evidence type="ECO:0000313" key="2">
    <source>
        <dbReference type="EMBL" id="GBF50494.1"/>
    </source>
</evidence>
<keyword evidence="2" id="KW-0449">Lipoprotein</keyword>
<dbReference type="EMBL" id="BFBB01000005">
    <property type="protein sequence ID" value="GBF50494.1"/>
    <property type="molecule type" value="Genomic_DNA"/>
</dbReference>
<dbReference type="AlphaFoldDB" id="A0A2P2E0T3"/>
<gene>
    <name evidence="2" type="ORF">LPTSP4_20200</name>
</gene>
<name>A0A2P2E0T3_9LEPT</name>
<keyword evidence="3" id="KW-1185">Reference proteome</keyword>
<proteinExistence type="predicted"/>
<protein>
    <submittedName>
        <fullName evidence="2">Putative lipoprotein</fullName>
    </submittedName>
</protein>
<dbReference type="InterPro" id="IPR016186">
    <property type="entry name" value="C-type_lectin-like/link_sf"/>
</dbReference>
<dbReference type="Gene3D" id="3.10.100.10">
    <property type="entry name" value="Mannose-Binding Protein A, subunit A"/>
    <property type="match status" value="1"/>
</dbReference>
<feature type="compositionally biased region" description="Polar residues" evidence="1">
    <location>
        <begin position="563"/>
        <end position="579"/>
    </location>
</feature>